<evidence type="ECO:0008006" key="4">
    <source>
        <dbReference type="Google" id="ProtNLM"/>
    </source>
</evidence>
<feature type="region of interest" description="Disordered" evidence="1">
    <location>
        <begin position="162"/>
        <end position="181"/>
    </location>
</feature>
<proteinExistence type="predicted"/>
<evidence type="ECO:0000313" key="2">
    <source>
        <dbReference type="EMBL" id="SQF90310.1"/>
    </source>
</evidence>
<accession>A0A8B4I5K3</accession>
<dbReference type="EMBL" id="LS483372">
    <property type="protein sequence ID" value="SQF90310.1"/>
    <property type="molecule type" value="Genomic_DNA"/>
</dbReference>
<gene>
    <name evidence="2" type="ORF">NCTC10038_01707</name>
</gene>
<dbReference type="GeneID" id="61637675"/>
<evidence type="ECO:0000256" key="1">
    <source>
        <dbReference type="SAM" id="MobiDB-lite"/>
    </source>
</evidence>
<reference evidence="2 3" key="1">
    <citation type="submission" date="2018-06" db="EMBL/GenBank/DDBJ databases">
        <authorList>
            <consortium name="Pathogen Informatics"/>
            <person name="Doyle S."/>
        </authorList>
    </citation>
    <scope>NUCLEOTIDE SEQUENCE [LARGE SCALE GENOMIC DNA]</scope>
    <source>
        <strain evidence="2 3">NCTC10038</strain>
    </source>
</reference>
<dbReference type="Proteomes" id="UP000248640">
    <property type="component" value="Chromosome 1"/>
</dbReference>
<protein>
    <recommendedName>
        <fullName evidence="4">HK97 gp10 family phage protein</fullName>
    </recommendedName>
</protein>
<dbReference type="RefSeq" id="WP_053254951.1">
    <property type="nucleotide sequence ID" value="NZ_CBCRXZ010000015.1"/>
</dbReference>
<dbReference type="AlphaFoldDB" id="A0A8B4I5K3"/>
<evidence type="ECO:0000313" key="3">
    <source>
        <dbReference type="Proteomes" id="UP000248640"/>
    </source>
</evidence>
<name>A0A8B4I5K3_PSEFL</name>
<organism evidence="2 3">
    <name type="scientific">Pseudomonas fluorescens</name>
    <dbReference type="NCBI Taxonomy" id="294"/>
    <lineage>
        <taxon>Bacteria</taxon>
        <taxon>Pseudomonadati</taxon>
        <taxon>Pseudomonadota</taxon>
        <taxon>Gammaproteobacteria</taxon>
        <taxon>Pseudomonadales</taxon>
        <taxon>Pseudomonadaceae</taxon>
        <taxon>Pseudomonas</taxon>
    </lineage>
</organism>
<sequence length="206" mass="22153">MIEPTVSLVNAQQVHKALKDLAKRLKGREKVLVGVPKGAGVYEDGLTIATIAAVNEFGAEDIKHKGGVSYGYKTEKDAEAGHVRFMKSGEGFMELGKTSAHTGSIPARPFLHPGVENAAPLFTKLAELMIPKVLTGEFAMRTLLEQMGNMAESSVKQAITDLKDPPNARSTIAKKGSDNPLIDTGNLRQSIRYVIDDGVEPIEEGL</sequence>